<gene>
    <name evidence="2" type="ORF">DSL99_133</name>
</gene>
<keyword evidence="1" id="KW-1133">Transmembrane helix</keyword>
<evidence type="ECO:0000256" key="1">
    <source>
        <dbReference type="SAM" id="Phobius"/>
    </source>
</evidence>
<accession>A0A4Q0PQX7</accession>
<keyword evidence="1" id="KW-0472">Membrane</keyword>
<reference evidence="2 3" key="1">
    <citation type="submission" date="2018-07" db="EMBL/GenBank/DDBJ databases">
        <title>Leeuwenhoekiella genomics.</title>
        <authorList>
            <person name="Tahon G."/>
            <person name="Willems A."/>
        </authorList>
    </citation>
    <scope>NUCLEOTIDE SEQUENCE [LARGE SCALE GENOMIC DNA]</scope>
    <source>
        <strain evidence="2 3">LMG 1345</strain>
    </source>
</reference>
<dbReference type="AlphaFoldDB" id="A0A4Q0PQX7"/>
<comment type="caution">
    <text evidence="2">The sequence shown here is derived from an EMBL/GenBank/DDBJ whole genome shotgun (WGS) entry which is preliminary data.</text>
</comment>
<feature type="transmembrane region" description="Helical" evidence="1">
    <location>
        <begin position="21"/>
        <end position="46"/>
    </location>
</feature>
<dbReference type="EMBL" id="QOVL01000001">
    <property type="protein sequence ID" value="RXG33040.1"/>
    <property type="molecule type" value="Genomic_DNA"/>
</dbReference>
<name>A0A4Q0PQX7_9FLAO</name>
<organism evidence="2 3">
    <name type="scientific">Leeuwenhoekiella marinoflava</name>
    <dbReference type="NCBI Taxonomy" id="988"/>
    <lineage>
        <taxon>Bacteria</taxon>
        <taxon>Pseudomonadati</taxon>
        <taxon>Bacteroidota</taxon>
        <taxon>Flavobacteriia</taxon>
        <taxon>Flavobacteriales</taxon>
        <taxon>Flavobacteriaceae</taxon>
        <taxon>Leeuwenhoekiella</taxon>
    </lineage>
</organism>
<dbReference type="STRING" id="1122159.SAMN02745246_00192"/>
<proteinExistence type="predicted"/>
<keyword evidence="1" id="KW-0812">Transmembrane</keyword>
<evidence type="ECO:0000313" key="3">
    <source>
        <dbReference type="Proteomes" id="UP000290608"/>
    </source>
</evidence>
<dbReference type="Proteomes" id="UP000290608">
    <property type="component" value="Unassembled WGS sequence"/>
</dbReference>
<protein>
    <submittedName>
        <fullName evidence="2">Uncharacterized protein</fullName>
    </submittedName>
</protein>
<sequence>MTEIFCTLVLDKEKGGKFYELGYFIGSNLFYILLVLVLIIAAIYVFKAFRKNRFR</sequence>
<evidence type="ECO:0000313" key="2">
    <source>
        <dbReference type="EMBL" id="RXG33040.1"/>
    </source>
</evidence>